<dbReference type="CDD" id="cd06251">
    <property type="entry name" value="M14_ASTE_ASPA-like"/>
    <property type="match status" value="1"/>
</dbReference>
<reference evidence="6 7" key="1">
    <citation type="submission" date="2024-03" db="EMBL/GenBank/DDBJ databases">
        <title>Sulfurimonas sp. HSL3-1.</title>
        <authorList>
            <person name="Wang S."/>
        </authorList>
    </citation>
    <scope>NUCLEOTIDE SEQUENCE [LARGE SCALE GENOMIC DNA]</scope>
    <source>
        <strain evidence="6 7">HSL3-1</strain>
    </source>
</reference>
<gene>
    <name evidence="6" type="ORF">WCY31_05850</name>
</gene>
<sequence>MFEIAGISVARGERKVIPIPLPALYSEKRIDMPVEVVRGKRKGPTLFVSATVHGDELNGIEIIRRLLQLPQLAKLRGTIVAVPVVNPYGLIQHSRYLPDRRDLNRSFPGMQKGSLASRVAKIFMDEIVDKADAGIDLHTGAVHRSNFPQVRANLDDERTLAMAEAFRAPVLMHSALRDGSLREAAVEKGVPILLYEGGEALRYDELSIRTGLKGIVHVMRHLGMLPKTTYTPKKLPTVTVSSSKWLRSPQSGLMRSFKAPGSFVKEGELLAQIDVPLQQEVIEVYAEFDGVIIGRLETPLVYEGDAIFHIATKEKAHTISHLEALEALDESAVGEAMPSLLQDPPLI</sequence>
<dbReference type="Pfam" id="PF24827">
    <property type="entry name" value="AstE_AspA_cat"/>
    <property type="match status" value="1"/>
</dbReference>
<evidence type="ECO:0000256" key="3">
    <source>
        <dbReference type="ARBA" id="ARBA00022801"/>
    </source>
</evidence>
<keyword evidence="7" id="KW-1185">Reference proteome</keyword>
<protein>
    <submittedName>
        <fullName evidence="6">Succinylglutamate desuccinylase/aspartoacylase family protein</fullName>
    </submittedName>
</protein>
<evidence type="ECO:0000256" key="2">
    <source>
        <dbReference type="ARBA" id="ARBA00022723"/>
    </source>
</evidence>
<organism evidence="6 7">
    <name type="scientific">Sulfurimonas diazotrophicus</name>
    <dbReference type="NCBI Taxonomy" id="3131939"/>
    <lineage>
        <taxon>Bacteria</taxon>
        <taxon>Pseudomonadati</taxon>
        <taxon>Campylobacterota</taxon>
        <taxon>Epsilonproteobacteria</taxon>
        <taxon>Campylobacterales</taxon>
        <taxon>Sulfurimonadaceae</taxon>
        <taxon>Sulfurimonas</taxon>
    </lineage>
</organism>
<dbReference type="PANTHER" id="PTHR37326:SF2">
    <property type="entry name" value="SUCCINYLGLUTAMATE DESUCCINYLASE_ASPARTOACYLASE FAMILY PROTEIN"/>
    <property type="match status" value="1"/>
</dbReference>
<evidence type="ECO:0000259" key="5">
    <source>
        <dbReference type="Pfam" id="PF24827"/>
    </source>
</evidence>
<name>A0ABZ3HCH4_9BACT</name>
<dbReference type="PANTHER" id="PTHR37326">
    <property type="entry name" value="BLL3975 PROTEIN"/>
    <property type="match status" value="1"/>
</dbReference>
<dbReference type="SUPFAM" id="SSF53187">
    <property type="entry name" value="Zn-dependent exopeptidases"/>
    <property type="match status" value="1"/>
</dbReference>
<evidence type="ECO:0000256" key="4">
    <source>
        <dbReference type="ARBA" id="ARBA00022833"/>
    </source>
</evidence>
<dbReference type="Proteomes" id="UP001447842">
    <property type="component" value="Chromosome"/>
</dbReference>
<evidence type="ECO:0000256" key="1">
    <source>
        <dbReference type="ARBA" id="ARBA00001947"/>
    </source>
</evidence>
<keyword evidence="2" id="KW-0479">Metal-binding</keyword>
<dbReference type="InterPro" id="IPR053138">
    <property type="entry name" value="N-alpha-Ac-DABA_deacetylase"/>
</dbReference>
<dbReference type="Gene3D" id="3.40.630.10">
    <property type="entry name" value="Zn peptidases"/>
    <property type="match status" value="1"/>
</dbReference>
<dbReference type="RefSeq" id="WP_345971361.1">
    <property type="nucleotide sequence ID" value="NZ_CP147920.1"/>
</dbReference>
<dbReference type="EMBL" id="CP147920">
    <property type="protein sequence ID" value="XAU16230.1"/>
    <property type="molecule type" value="Genomic_DNA"/>
</dbReference>
<feature type="domain" description="Succinylglutamate desuccinylase/Aspartoacylase catalytic" evidence="5">
    <location>
        <begin position="42"/>
        <end position="222"/>
    </location>
</feature>
<keyword evidence="4" id="KW-0862">Zinc</keyword>
<dbReference type="InterPro" id="IPR055438">
    <property type="entry name" value="AstE_AspA_cat"/>
</dbReference>
<proteinExistence type="predicted"/>
<dbReference type="PIRSF" id="PIRSF039012">
    <property type="entry name" value="ASP"/>
    <property type="match status" value="1"/>
</dbReference>
<evidence type="ECO:0000313" key="6">
    <source>
        <dbReference type="EMBL" id="XAU16230.1"/>
    </source>
</evidence>
<dbReference type="InterPro" id="IPR043795">
    <property type="entry name" value="N-alpha-Ac-DABA-like"/>
</dbReference>
<comment type="cofactor">
    <cofactor evidence="1">
        <name>Zn(2+)</name>
        <dbReference type="ChEBI" id="CHEBI:29105"/>
    </cofactor>
</comment>
<evidence type="ECO:0000313" key="7">
    <source>
        <dbReference type="Proteomes" id="UP001447842"/>
    </source>
</evidence>
<keyword evidence="3" id="KW-0378">Hydrolase</keyword>
<accession>A0ABZ3HCH4</accession>